<comment type="caution">
    <text evidence="1">The sequence shown here is derived from an EMBL/GenBank/DDBJ whole genome shotgun (WGS) entry which is preliminary data.</text>
</comment>
<name>A0ACB8UK65_9APHY</name>
<proteinExistence type="predicted"/>
<sequence>MAPKLYTFGLSVWSAVPELAAEELGTPVEPVVINVVEGENFKPEFLKINPAGTLPTLVADDGQVFTNTTDVTKHLIKISSKKVGAGKADIIAKIHEDKYDPNFILLTVRNEEEFKKAAGGFPSEFVSNRQSALEKYAAHPDGAQFKDFYDSKILGNGTIHKIYKGEHSNDDFFATSAAHWEAIAGYILNDLNDLLPASGFIDGTEPGETDFHVGAWLTRVAWVAGATPEPEGINALEKELKGSVPEKVAAYWKAWIVRPSFKKVYEKTLH</sequence>
<reference evidence="1" key="1">
    <citation type="journal article" date="2021" name="Environ. Microbiol.">
        <title>Gene family expansions and transcriptome signatures uncover fungal adaptations to wood decay.</title>
        <authorList>
            <person name="Hage H."/>
            <person name="Miyauchi S."/>
            <person name="Viragh M."/>
            <person name="Drula E."/>
            <person name="Min B."/>
            <person name="Chaduli D."/>
            <person name="Navarro D."/>
            <person name="Favel A."/>
            <person name="Norest M."/>
            <person name="Lesage-Meessen L."/>
            <person name="Balint B."/>
            <person name="Merenyi Z."/>
            <person name="de Eugenio L."/>
            <person name="Morin E."/>
            <person name="Martinez A.T."/>
            <person name="Baldrian P."/>
            <person name="Stursova M."/>
            <person name="Martinez M.J."/>
            <person name="Novotny C."/>
            <person name="Magnuson J.K."/>
            <person name="Spatafora J.W."/>
            <person name="Maurice S."/>
            <person name="Pangilinan J."/>
            <person name="Andreopoulos W."/>
            <person name="LaButti K."/>
            <person name="Hundley H."/>
            <person name="Na H."/>
            <person name="Kuo A."/>
            <person name="Barry K."/>
            <person name="Lipzen A."/>
            <person name="Henrissat B."/>
            <person name="Riley R."/>
            <person name="Ahrendt S."/>
            <person name="Nagy L.G."/>
            <person name="Grigoriev I.V."/>
            <person name="Martin F."/>
            <person name="Rosso M.N."/>
        </authorList>
    </citation>
    <scope>NUCLEOTIDE SEQUENCE</scope>
    <source>
        <strain evidence="1">CBS 384.51</strain>
    </source>
</reference>
<keyword evidence="2" id="KW-1185">Reference proteome</keyword>
<accession>A0ACB8UK65</accession>
<evidence type="ECO:0000313" key="1">
    <source>
        <dbReference type="EMBL" id="KAI0094685.1"/>
    </source>
</evidence>
<organism evidence="1 2">
    <name type="scientific">Irpex rosettiformis</name>
    <dbReference type="NCBI Taxonomy" id="378272"/>
    <lineage>
        <taxon>Eukaryota</taxon>
        <taxon>Fungi</taxon>
        <taxon>Dikarya</taxon>
        <taxon>Basidiomycota</taxon>
        <taxon>Agaricomycotina</taxon>
        <taxon>Agaricomycetes</taxon>
        <taxon>Polyporales</taxon>
        <taxon>Irpicaceae</taxon>
        <taxon>Irpex</taxon>
    </lineage>
</organism>
<gene>
    <name evidence="1" type="ORF">BDY19DRAFT_901813</name>
</gene>
<evidence type="ECO:0000313" key="2">
    <source>
        <dbReference type="Proteomes" id="UP001055072"/>
    </source>
</evidence>
<dbReference type="EMBL" id="MU274900">
    <property type="protein sequence ID" value="KAI0094685.1"/>
    <property type="molecule type" value="Genomic_DNA"/>
</dbReference>
<dbReference type="Proteomes" id="UP001055072">
    <property type="component" value="Unassembled WGS sequence"/>
</dbReference>
<protein>
    <submittedName>
        <fullName evidence="1">Uncharacterized protein</fullName>
    </submittedName>
</protein>